<feature type="compositionally biased region" description="Basic and acidic residues" evidence="10">
    <location>
        <begin position="292"/>
        <end position="327"/>
    </location>
</feature>
<evidence type="ECO:0000256" key="5">
    <source>
        <dbReference type="ARBA" id="ARBA00022829"/>
    </source>
</evidence>
<keyword evidence="8" id="KW-0137">Centromere</keyword>
<evidence type="ECO:0000256" key="6">
    <source>
        <dbReference type="ARBA" id="ARBA00023054"/>
    </source>
</evidence>
<evidence type="ECO:0000259" key="11">
    <source>
        <dbReference type="Pfam" id="PF07557"/>
    </source>
</evidence>
<feature type="domain" description="Shugoshin C-terminal" evidence="11">
    <location>
        <begin position="689"/>
        <end position="711"/>
    </location>
</feature>
<evidence type="ECO:0000256" key="2">
    <source>
        <dbReference type="ARBA" id="ARBA00010845"/>
    </source>
</evidence>
<keyword evidence="7" id="KW-0131">Cell cycle</keyword>
<keyword evidence="4" id="KW-0132">Cell division</keyword>
<feature type="compositionally biased region" description="Basic residues" evidence="10">
    <location>
        <begin position="184"/>
        <end position="194"/>
    </location>
</feature>
<feature type="coiled-coil region" evidence="9">
    <location>
        <begin position="58"/>
        <end position="120"/>
    </location>
</feature>
<feature type="compositionally biased region" description="Basic and acidic residues" evidence="10">
    <location>
        <begin position="414"/>
        <end position="423"/>
    </location>
</feature>
<feature type="region of interest" description="Disordered" evidence="10">
    <location>
        <begin position="1"/>
        <end position="47"/>
    </location>
</feature>
<gene>
    <name evidence="12" type="ORF">UPYG_G00332440</name>
</gene>
<proteinExistence type="inferred from homology"/>
<dbReference type="Gene3D" id="1.20.5.730">
    <property type="entry name" value="Single helix bin"/>
    <property type="match status" value="1"/>
</dbReference>
<organism evidence="12 13">
    <name type="scientific">Umbra pygmaea</name>
    <name type="common">Eastern mudminnow</name>
    <dbReference type="NCBI Taxonomy" id="75934"/>
    <lineage>
        <taxon>Eukaryota</taxon>
        <taxon>Metazoa</taxon>
        <taxon>Chordata</taxon>
        <taxon>Craniata</taxon>
        <taxon>Vertebrata</taxon>
        <taxon>Euteleostomi</taxon>
        <taxon>Actinopterygii</taxon>
        <taxon>Neopterygii</taxon>
        <taxon>Teleostei</taxon>
        <taxon>Protacanthopterygii</taxon>
        <taxon>Esociformes</taxon>
        <taxon>Umbridae</taxon>
        <taxon>Umbra</taxon>
    </lineage>
</organism>
<feature type="compositionally biased region" description="Polar residues" evidence="10">
    <location>
        <begin position="33"/>
        <end position="47"/>
    </location>
</feature>
<dbReference type="Pfam" id="PF07557">
    <property type="entry name" value="Shugoshin_C"/>
    <property type="match status" value="1"/>
</dbReference>
<dbReference type="GO" id="GO:0000775">
    <property type="term" value="C:chromosome, centromeric region"/>
    <property type="evidence" value="ECO:0007669"/>
    <property type="project" value="UniProtKB-SubCell"/>
</dbReference>
<comment type="caution">
    <text evidence="12">The sequence shown here is derived from an EMBL/GenBank/DDBJ whole genome shotgun (WGS) entry which is preliminary data.</text>
</comment>
<evidence type="ECO:0000256" key="9">
    <source>
        <dbReference type="SAM" id="Coils"/>
    </source>
</evidence>
<evidence type="ECO:0000256" key="8">
    <source>
        <dbReference type="ARBA" id="ARBA00023328"/>
    </source>
</evidence>
<comment type="subcellular location">
    <subcellularLocation>
        <location evidence="1">Chromosome</location>
        <location evidence="1">Centromere</location>
    </subcellularLocation>
</comment>
<evidence type="ECO:0000256" key="1">
    <source>
        <dbReference type="ARBA" id="ARBA00004584"/>
    </source>
</evidence>
<keyword evidence="13" id="KW-1185">Reference proteome</keyword>
<protein>
    <recommendedName>
        <fullName evidence="11">Shugoshin C-terminal domain-containing protein</fullName>
    </recommendedName>
</protein>
<feature type="region of interest" description="Disordered" evidence="10">
    <location>
        <begin position="184"/>
        <end position="228"/>
    </location>
</feature>
<dbReference type="Proteomes" id="UP001557470">
    <property type="component" value="Unassembled WGS sequence"/>
</dbReference>
<dbReference type="EMBL" id="JAGEUA010000011">
    <property type="protein sequence ID" value="KAL0961846.1"/>
    <property type="molecule type" value="Genomic_DNA"/>
</dbReference>
<evidence type="ECO:0000256" key="7">
    <source>
        <dbReference type="ARBA" id="ARBA00023306"/>
    </source>
</evidence>
<dbReference type="GO" id="GO:0007059">
    <property type="term" value="P:chromosome segregation"/>
    <property type="evidence" value="ECO:0007669"/>
    <property type="project" value="UniProtKB-KW"/>
</dbReference>
<dbReference type="PANTHER" id="PTHR21577">
    <property type="entry name" value="SHUGOSHIN"/>
    <property type="match status" value="1"/>
</dbReference>
<feature type="compositionally biased region" description="Basic and acidic residues" evidence="10">
    <location>
        <begin position="16"/>
        <end position="25"/>
    </location>
</feature>
<comment type="similarity">
    <text evidence="2">Belongs to the shugoshin family.</text>
</comment>
<name>A0ABD0VXC6_UMBPY</name>
<evidence type="ECO:0000313" key="13">
    <source>
        <dbReference type="Proteomes" id="UP001557470"/>
    </source>
</evidence>
<evidence type="ECO:0000256" key="3">
    <source>
        <dbReference type="ARBA" id="ARBA00022454"/>
    </source>
</evidence>
<feature type="region of interest" description="Disordered" evidence="10">
    <location>
        <begin position="251"/>
        <end position="579"/>
    </location>
</feature>
<dbReference type="InterPro" id="IPR011515">
    <property type="entry name" value="Shugoshin_C"/>
</dbReference>
<dbReference type="AlphaFoldDB" id="A0ABD0VXC6"/>
<dbReference type="PANTHER" id="PTHR21577:SF3">
    <property type="entry name" value="SHUGOSHIN 1-RELATED"/>
    <property type="match status" value="1"/>
</dbReference>
<dbReference type="GO" id="GO:0051301">
    <property type="term" value="P:cell division"/>
    <property type="evidence" value="ECO:0007669"/>
    <property type="project" value="UniProtKB-KW"/>
</dbReference>
<feature type="compositionally biased region" description="Polar residues" evidence="10">
    <location>
        <begin position="342"/>
        <end position="351"/>
    </location>
</feature>
<dbReference type="InterPro" id="IPR038889">
    <property type="entry name" value="Shugoshin1/2"/>
</dbReference>
<feature type="compositionally biased region" description="Low complexity" evidence="10">
    <location>
        <begin position="394"/>
        <end position="403"/>
    </location>
</feature>
<sequence length="749" mass="83091">MARERGQKKTFQQSLDDIKEKMIEKRNKRLASASATNRGRSKKTSTNCAANSVQPMILKNVQLNNKALALALQAEKEKVRQSNEIILQMKRQQQALFLHLILLKRRLKDQETQARSLQAKPAQLLTEPPKPEDSLRTIQSIAVLENAMMVDTVALSPITAEPLSPGGAGQSQTGAQVGLPRTVGVRRHRAKGCRRQSEGVRAVHRSSFCEQNPSAPLELPEEEPEVLVESPVQNNKQGQNHVQEVKAKMDNPIGSEELKQGSFPEPLAKPANQPQQTRAKPKKAQLQGPELAARKPERGRKLDRPQLKKPWENSKPRARSKSRDRSATRSRVKAGNAAPLNASLNTSQGFNDTFDFDCEDGVHLTPFKFGGGKNIPPATPIHKEEVERGQTPTSSSSSESEFSPYVPQKRMRHSPPEQAERTATRRVRLRRAVTDKENEPPSKPESSYRTRMEVRPTPLVVDKQQQNAKPDKARRRSSVRVQSLCLVAMEASSPESDSDPGAFPSCDLRKTHAPLGQTNHAPAHRGRTSKAAADEDDVPPTKRQLSFVNRVDATHTAGPATIPRNEPSQSPGSVASPYPMTEQEIHPECHREDEEDLPVTPGMEAEMLRINNVLSGFRDSPVESSVLPASSTPQKPQIMQACKRPGGLGVRAGRGFSLCDVTNLTPSAYRTFSSKSSRPSDRCSTPVLARKRRSSTAVDYKEPSLHVKLRRGDKFTDTKFLRSPIFKPRKSMKSQLSLEKYNESFVGCR</sequence>
<evidence type="ECO:0000256" key="4">
    <source>
        <dbReference type="ARBA" id="ARBA00022618"/>
    </source>
</evidence>
<feature type="compositionally biased region" description="Basic and acidic residues" evidence="10">
    <location>
        <begin position="432"/>
        <end position="454"/>
    </location>
</feature>
<keyword evidence="3" id="KW-0158">Chromosome</keyword>
<keyword evidence="6 9" id="KW-0175">Coiled coil</keyword>
<evidence type="ECO:0000256" key="10">
    <source>
        <dbReference type="SAM" id="MobiDB-lite"/>
    </source>
</evidence>
<evidence type="ECO:0000313" key="12">
    <source>
        <dbReference type="EMBL" id="KAL0961846.1"/>
    </source>
</evidence>
<reference evidence="12 13" key="1">
    <citation type="submission" date="2024-06" db="EMBL/GenBank/DDBJ databases">
        <authorList>
            <person name="Pan Q."/>
            <person name="Wen M."/>
            <person name="Jouanno E."/>
            <person name="Zahm M."/>
            <person name="Klopp C."/>
            <person name="Cabau C."/>
            <person name="Louis A."/>
            <person name="Berthelot C."/>
            <person name="Parey E."/>
            <person name="Roest Crollius H."/>
            <person name="Montfort J."/>
            <person name="Robinson-Rechavi M."/>
            <person name="Bouchez O."/>
            <person name="Lampietro C."/>
            <person name="Lopez Roques C."/>
            <person name="Donnadieu C."/>
            <person name="Postlethwait J."/>
            <person name="Bobe J."/>
            <person name="Verreycken H."/>
            <person name="Guiguen Y."/>
        </authorList>
    </citation>
    <scope>NUCLEOTIDE SEQUENCE [LARGE SCALE GENOMIC DNA]</scope>
    <source>
        <strain evidence="12">Up_M1</strain>
        <tissue evidence="12">Testis</tissue>
    </source>
</reference>
<accession>A0ABD0VXC6</accession>
<keyword evidence="5" id="KW-0159">Chromosome partition</keyword>